<sequence>MTRKSNSVRSRNSNPITTVGDWVGPQHTYFESKDNIPAAQIAEQEPSASKSQYSITADGLLGDCLHAEAEIYRDKKTKEAIAVINNLWNLIKNRSQDVTVTEKNGFTIFSGTDGVDGFPAGPLLGDTELLRVATELCKNEGVELTVSFTKRKWSMKIKI</sequence>
<dbReference type="Proteomes" id="UP000053201">
    <property type="component" value="Unassembled WGS sequence"/>
</dbReference>
<protein>
    <submittedName>
        <fullName evidence="2">Uncharacterized protein</fullName>
    </submittedName>
</protein>
<dbReference type="AlphaFoldDB" id="A0A0L0H5C4"/>
<name>A0A0L0H5C4_SPIPD</name>
<organism evidence="2 3">
    <name type="scientific">Spizellomyces punctatus (strain DAOM BR117)</name>
    <dbReference type="NCBI Taxonomy" id="645134"/>
    <lineage>
        <taxon>Eukaryota</taxon>
        <taxon>Fungi</taxon>
        <taxon>Fungi incertae sedis</taxon>
        <taxon>Chytridiomycota</taxon>
        <taxon>Chytridiomycota incertae sedis</taxon>
        <taxon>Chytridiomycetes</taxon>
        <taxon>Spizellomycetales</taxon>
        <taxon>Spizellomycetaceae</taxon>
        <taxon>Spizellomyces</taxon>
    </lineage>
</organism>
<reference evidence="2 3" key="1">
    <citation type="submission" date="2009-08" db="EMBL/GenBank/DDBJ databases">
        <title>The Genome Sequence of Spizellomyces punctatus strain DAOM BR117.</title>
        <authorList>
            <consortium name="The Broad Institute Genome Sequencing Platform"/>
            <person name="Russ C."/>
            <person name="Cuomo C."/>
            <person name="Shea T."/>
            <person name="Young S.K."/>
            <person name="Zeng Q."/>
            <person name="Koehrsen M."/>
            <person name="Haas B."/>
            <person name="Borodovsky M."/>
            <person name="Guigo R."/>
            <person name="Alvarado L."/>
            <person name="Berlin A."/>
            <person name="Bochicchio J."/>
            <person name="Borenstein D."/>
            <person name="Chapman S."/>
            <person name="Chen Z."/>
            <person name="Engels R."/>
            <person name="Freedman E."/>
            <person name="Gellesch M."/>
            <person name="Goldberg J."/>
            <person name="Griggs A."/>
            <person name="Gujja S."/>
            <person name="Heiman D."/>
            <person name="Hepburn T."/>
            <person name="Howarth C."/>
            <person name="Jen D."/>
            <person name="Larson L."/>
            <person name="Lewis B."/>
            <person name="Mehta T."/>
            <person name="Park D."/>
            <person name="Pearson M."/>
            <person name="Roberts A."/>
            <person name="Saif S."/>
            <person name="Shenoy N."/>
            <person name="Sisk P."/>
            <person name="Stolte C."/>
            <person name="Sykes S."/>
            <person name="Thomson T."/>
            <person name="Walk T."/>
            <person name="White J."/>
            <person name="Yandava C."/>
            <person name="Burger G."/>
            <person name="Gray M.W."/>
            <person name="Holland P.W.H."/>
            <person name="King N."/>
            <person name="Lang F.B.F."/>
            <person name="Roger A.J."/>
            <person name="Ruiz-Trillo I."/>
            <person name="Lander E."/>
            <person name="Nusbaum C."/>
        </authorList>
    </citation>
    <scope>NUCLEOTIDE SEQUENCE [LARGE SCALE GENOMIC DNA]</scope>
    <source>
        <strain evidence="2 3">DAOM BR117</strain>
    </source>
</reference>
<keyword evidence="3" id="KW-1185">Reference proteome</keyword>
<dbReference type="EMBL" id="KQ257467">
    <property type="protein sequence ID" value="KNC96705.1"/>
    <property type="molecule type" value="Genomic_DNA"/>
</dbReference>
<evidence type="ECO:0000313" key="3">
    <source>
        <dbReference type="Proteomes" id="UP000053201"/>
    </source>
</evidence>
<gene>
    <name evidence="2" type="ORF">SPPG_07917</name>
</gene>
<dbReference type="InParanoid" id="A0A0L0H5C4"/>
<dbReference type="GeneID" id="27691100"/>
<accession>A0A0L0H5C4</accession>
<dbReference type="RefSeq" id="XP_016604745.1">
    <property type="nucleotide sequence ID" value="XM_016756066.1"/>
</dbReference>
<feature type="compositionally biased region" description="Low complexity" evidence="1">
    <location>
        <begin position="1"/>
        <end position="14"/>
    </location>
</feature>
<dbReference type="VEuPathDB" id="FungiDB:SPPG_07917"/>
<evidence type="ECO:0000256" key="1">
    <source>
        <dbReference type="SAM" id="MobiDB-lite"/>
    </source>
</evidence>
<evidence type="ECO:0000313" key="2">
    <source>
        <dbReference type="EMBL" id="KNC96705.1"/>
    </source>
</evidence>
<proteinExistence type="predicted"/>
<feature type="region of interest" description="Disordered" evidence="1">
    <location>
        <begin position="1"/>
        <end position="21"/>
    </location>
</feature>